<accession>M7TT42</accession>
<gene>
    <name evidence="1" type="ORF">BcDW1_4602</name>
</gene>
<dbReference type="Proteomes" id="UP000012045">
    <property type="component" value="Unassembled WGS sequence"/>
</dbReference>
<evidence type="ECO:0000313" key="2">
    <source>
        <dbReference type="Proteomes" id="UP000012045"/>
    </source>
</evidence>
<dbReference type="STRING" id="1290391.M7TT42"/>
<evidence type="ECO:0000313" key="1">
    <source>
        <dbReference type="EMBL" id="EMR86746.1"/>
    </source>
</evidence>
<dbReference type="HOGENOM" id="CLU_1669115_0_0_1"/>
<organism evidence="1 2">
    <name type="scientific">Botryotinia fuckeliana (strain BcDW1)</name>
    <name type="common">Noble rot fungus</name>
    <name type="synonym">Botrytis cinerea</name>
    <dbReference type="NCBI Taxonomy" id="1290391"/>
    <lineage>
        <taxon>Eukaryota</taxon>
        <taxon>Fungi</taxon>
        <taxon>Dikarya</taxon>
        <taxon>Ascomycota</taxon>
        <taxon>Pezizomycotina</taxon>
        <taxon>Leotiomycetes</taxon>
        <taxon>Helotiales</taxon>
        <taxon>Sclerotiniaceae</taxon>
        <taxon>Botrytis</taxon>
    </lineage>
</organism>
<reference evidence="2" key="1">
    <citation type="journal article" date="2013" name="Genome Announc.">
        <title>Draft genome sequence of Botrytis cinerea BcDW1, inoculum for noble rot of grape berries.</title>
        <authorList>
            <person name="Blanco-Ulate B."/>
            <person name="Allen G."/>
            <person name="Powell A.L."/>
            <person name="Cantu D."/>
        </authorList>
    </citation>
    <scope>NUCLEOTIDE SEQUENCE [LARGE SCALE GENOMIC DNA]</scope>
    <source>
        <strain evidence="2">BcDW1</strain>
    </source>
</reference>
<dbReference type="EMBL" id="KB707848">
    <property type="protein sequence ID" value="EMR86746.1"/>
    <property type="molecule type" value="Genomic_DNA"/>
</dbReference>
<dbReference type="AlphaFoldDB" id="M7TT42"/>
<name>M7TT42_BOTF1</name>
<dbReference type="Gene3D" id="3.40.50.720">
    <property type="entry name" value="NAD(P)-binding Rossmann-like Domain"/>
    <property type="match status" value="1"/>
</dbReference>
<proteinExistence type="predicted"/>
<sequence>MALEAAKALQQLRTGDLNAFNFVYISGEGATSNPGPFTPLFGRVKGETETGLMKIQSKVANFRLFIVRPSHVDSKGHKAIAPYIPQPTVLLRAANLALGPALRGFLKPYNSPTAPLGEFLVDLATGAQQGRLHGDGVECRGASTIISNVGFRRLMGLS</sequence>
<protein>
    <submittedName>
        <fullName evidence="1">Putative nucleoside-diphosphate-sugar epimerase protein</fullName>
    </submittedName>
</protein>